<dbReference type="eggNOG" id="COG2303">
    <property type="taxonomic scope" value="Bacteria"/>
</dbReference>
<keyword evidence="9" id="KW-1185">Reference proteome</keyword>
<accession>B0CBH5</accession>
<dbReference type="PANTHER" id="PTHR42784:SF1">
    <property type="entry name" value="PYRANOSE 2-OXIDASE"/>
    <property type="match status" value="1"/>
</dbReference>
<proteinExistence type="inferred from homology"/>
<evidence type="ECO:0000256" key="5">
    <source>
        <dbReference type="ARBA" id="ARBA00023002"/>
    </source>
</evidence>
<dbReference type="Gene3D" id="3.50.50.60">
    <property type="entry name" value="FAD/NAD(P)-binding domain"/>
    <property type="match status" value="2"/>
</dbReference>
<evidence type="ECO:0000256" key="1">
    <source>
        <dbReference type="ARBA" id="ARBA00001974"/>
    </source>
</evidence>
<dbReference type="InterPro" id="IPR036188">
    <property type="entry name" value="FAD/NAD-bd_sf"/>
</dbReference>
<feature type="domain" description="Glucose-methanol-choline oxidoreductase N-terminal" evidence="6">
    <location>
        <begin position="15"/>
        <end position="286"/>
    </location>
</feature>
<dbReference type="EMBL" id="CP000828">
    <property type="protein sequence ID" value="ABW27960.1"/>
    <property type="molecule type" value="Genomic_DNA"/>
</dbReference>
<evidence type="ECO:0000313" key="8">
    <source>
        <dbReference type="EMBL" id="ABW27960.1"/>
    </source>
</evidence>
<dbReference type="AlphaFoldDB" id="B0CBH5"/>
<organism evidence="8 9">
    <name type="scientific">Acaryochloris marina (strain MBIC 11017)</name>
    <dbReference type="NCBI Taxonomy" id="329726"/>
    <lineage>
        <taxon>Bacteria</taxon>
        <taxon>Bacillati</taxon>
        <taxon>Cyanobacteriota</taxon>
        <taxon>Cyanophyceae</taxon>
        <taxon>Acaryochloridales</taxon>
        <taxon>Acaryochloridaceae</taxon>
        <taxon>Acaryochloris</taxon>
    </lineage>
</organism>
<evidence type="ECO:0008006" key="10">
    <source>
        <dbReference type="Google" id="ProtNLM"/>
    </source>
</evidence>
<dbReference type="Gene3D" id="3.30.410.40">
    <property type="match status" value="1"/>
</dbReference>
<reference evidence="8 9" key="1">
    <citation type="journal article" date="2008" name="Proc. Natl. Acad. Sci. U.S.A.">
        <title>Niche adaptation and genome expansion in the chlorophyll d-producing cyanobacterium Acaryochloris marina.</title>
        <authorList>
            <person name="Swingley W.D."/>
            <person name="Chen M."/>
            <person name="Cheung P.C."/>
            <person name="Conrad A.L."/>
            <person name="Dejesa L.C."/>
            <person name="Hao J."/>
            <person name="Honchak B.M."/>
            <person name="Karbach L.E."/>
            <person name="Kurdoglu A."/>
            <person name="Lahiri S."/>
            <person name="Mastrian S.D."/>
            <person name="Miyashita H."/>
            <person name="Page L."/>
            <person name="Ramakrishna P."/>
            <person name="Satoh S."/>
            <person name="Sattley W.M."/>
            <person name="Shimada Y."/>
            <person name="Taylor H.L."/>
            <person name="Tomo T."/>
            <person name="Tsuchiya T."/>
            <person name="Wang Z.T."/>
            <person name="Raymond J."/>
            <person name="Mimuro M."/>
            <person name="Blankenship R.E."/>
            <person name="Touchman J.W."/>
        </authorList>
    </citation>
    <scope>NUCLEOTIDE SEQUENCE [LARGE SCALE GENOMIC DNA]</scope>
    <source>
        <strain evidence="9">MBIC 11017</strain>
    </source>
</reference>
<keyword evidence="4" id="KW-0274">FAD</keyword>
<comment type="similarity">
    <text evidence="2">Belongs to the GMC oxidoreductase family.</text>
</comment>
<dbReference type="SUPFAM" id="SSF51905">
    <property type="entry name" value="FAD/NAD(P)-binding domain"/>
    <property type="match status" value="1"/>
</dbReference>
<sequence length="579" mass="65952">MTQLTQCDRFQDYDVIVVGSGNGACAFLRQYLAASTNQKILVLEEGDNFFETSDITHQRNWTQSYAEENIFKLHNAHTPNNLPILSGRACTMGGGGSINYTMIFESSAWLAQHLGHDLAYWDDRKAELAAAFHRDNPAHTLTQVAQHVKKELKNHKFTVNEENTGYIPVYTDGKLRQIHIFPTQFNEFGQRTASGVSLLSWYENDRLDFMTRHRVLKLHITEDEGALQRCHAITVLDLEREQTHTYTLGKRTKLILCAGAATPQLLYEHRTQLQNLEIGKHVNDHILLPLGIYLLNDNLQPTLKDQYISLFATTEIRPDVDSTEEATVCNFDFFSGKLDVLLYLISHLFLAFWVPNGIKRWMIQSPTVFRFLKRISRLLVSILNAIDDLLWSVVHPDQIGKHEWNLISAIVKFNIAREGYYTPSTSPLLSTQTHHSSYDIILRCFEESNPEKDRDFQVAEQAIKNQLGLMGALGTPPHRIFQCLIRLLTRMPYNQDQVEKYIRHYSRNDLLTEQHLSGGCIFGKAIDMGLESPQETGKVLGSQNIYVADLSAAPLPRVSPQMTAYLIGHHVATQLCQES</sequence>
<evidence type="ECO:0000256" key="4">
    <source>
        <dbReference type="ARBA" id="ARBA00022827"/>
    </source>
</evidence>
<evidence type="ECO:0000256" key="2">
    <source>
        <dbReference type="ARBA" id="ARBA00010790"/>
    </source>
</evidence>
<dbReference type="Pfam" id="PF00732">
    <property type="entry name" value="GMC_oxred_N"/>
    <property type="match status" value="1"/>
</dbReference>
<protein>
    <recommendedName>
        <fullName evidence="10">Choline dehydrogenase</fullName>
    </recommendedName>
</protein>
<evidence type="ECO:0000259" key="7">
    <source>
        <dbReference type="Pfam" id="PF05199"/>
    </source>
</evidence>
<dbReference type="PANTHER" id="PTHR42784">
    <property type="entry name" value="PYRANOSE 2-OXIDASE"/>
    <property type="match status" value="1"/>
</dbReference>
<evidence type="ECO:0000256" key="3">
    <source>
        <dbReference type="ARBA" id="ARBA00022630"/>
    </source>
</evidence>
<evidence type="ECO:0000259" key="6">
    <source>
        <dbReference type="Pfam" id="PF00732"/>
    </source>
</evidence>
<dbReference type="GO" id="GO:0050660">
    <property type="term" value="F:flavin adenine dinucleotide binding"/>
    <property type="evidence" value="ECO:0007669"/>
    <property type="project" value="InterPro"/>
</dbReference>
<keyword evidence="5" id="KW-0560">Oxidoreductase</keyword>
<dbReference type="InterPro" id="IPR007867">
    <property type="entry name" value="GMC_OxRtase_C"/>
</dbReference>
<dbReference type="RefSeq" id="WP_012163394.1">
    <property type="nucleotide sequence ID" value="NC_009925.1"/>
</dbReference>
<gene>
    <name evidence="8" type="ordered locus">AM1_2964</name>
</gene>
<comment type="cofactor">
    <cofactor evidence="1">
        <name>FAD</name>
        <dbReference type="ChEBI" id="CHEBI:57692"/>
    </cofactor>
</comment>
<dbReference type="InterPro" id="IPR000172">
    <property type="entry name" value="GMC_OxRdtase_N"/>
</dbReference>
<dbReference type="STRING" id="329726.AM1_2964"/>
<dbReference type="InterPro" id="IPR051473">
    <property type="entry name" value="P2Ox-like"/>
</dbReference>
<dbReference type="KEGG" id="amr:AM1_2964"/>
<evidence type="ECO:0000313" key="9">
    <source>
        <dbReference type="Proteomes" id="UP000000268"/>
    </source>
</evidence>
<dbReference type="Proteomes" id="UP000000268">
    <property type="component" value="Chromosome"/>
</dbReference>
<dbReference type="OrthoDB" id="568923at2"/>
<keyword evidence="3" id="KW-0285">Flavoprotein</keyword>
<name>B0CBH5_ACAM1</name>
<dbReference type="HOGENOM" id="CLU_470754_0_0_3"/>
<dbReference type="Pfam" id="PF05199">
    <property type="entry name" value="GMC_oxred_C"/>
    <property type="match status" value="1"/>
</dbReference>
<feature type="domain" description="Glucose-methanol-choline oxidoreductase C-terminal" evidence="7">
    <location>
        <begin position="492"/>
        <end position="568"/>
    </location>
</feature>
<dbReference type="GO" id="GO:0016614">
    <property type="term" value="F:oxidoreductase activity, acting on CH-OH group of donors"/>
    <property type="evidence" value="ECO:0007669"/>
    <property type="project" value="InterPro"/>
</dbReference>